<reference evidence="1 2" key="1">
    <citation type="journal article" date="2014" name="Int. J. Syst. Evol. Microbiol.">
        <title>Complete genome sequence of Corynebacterium casei LMG S-19264T (=DSM 44701T), isolated from a smear-ripened cheese.</title>
        <authorList>
            <consortium name="US DOE Joint Genome Institute (JGI-PGF)"/>
            <person name="Walter F."/>
            <person name="Albersmeier A."/>
            <person name="Kalinowski J."/>
            <person name="Ruckert C."/>
        </authorList>
    </citation>
    <scope>NUCLEOTIDE SEQUENCE [LARGE SCALE GENOMIC DNA]</scope>
    <source>
        <strain evidence="1 2">CGMCC 4.7215</strain>
    </source>
</reference>
<dbReference type="RefSeq" id="WP_267638885.1">
    <property type="nucleotide sequence ID" value="NZ_JAODIY010000044.1"/>
</dbReference>
<dbReference type="AlphaFoldDB" id="A0ABD5X4J3"/>
<proteinExistence type="predicted"/>
<name>A0ABD5X4J3_9EURY</name>
<organism evidence="1 2">
    <name type="scientific">Halovenus rubra</name>
    <dbReference type="NCBI Taxonomy" id="869890"/>
    <lineage>
        <taxon>Archaea</taxon>
        <taxon>Methanobacteriati</taxon>
        <taxon>Methanobacteriota</taxon>
        <taxon>Stenosarchaea group</taxon>
        <taxon>Halobacteria</taxon>
        <taxon>Halobacteriales</taxon>
        <taxon>Haloarculaceae</taxon>
        <taxon>Halovenus</taxon>
    </lineage>
</organism>
<evidence type="ECO:0000313" key="1">
    <source>
        <dbReference type="EMBL" id="MFC7126116.1"/>
    </source>
</evidence>
<dbReference type="Proteomes" id="UP001596414">
    <property type="component" value="Unassembled WGS sequence"/>
</dbReference>
<gene>
    <name evidence="1" type="ORF">ACFQJ7_08720</name>
</gene>
<protein>
    <submittedName>
        <fullName evidence="1">Uncharacterized protein</fullName>
    </submittedName>
</protein>
<evidence type="ECO:0000313" key="2">
    <source>
        <dbReference type="Proteomes" id="UP001596414"/>
    </source>
</evidence>
<dbReference type="EMBL" id="JBHSZQ010000015">
    <property type="protein sequence ID" value="MFC7126116.1"/>
    <property type="molecule type" value="Genomic_DNA"/>
</dbReference>
<accession>A0ABD5X4J3</accession>
<comment type="caution">
    <text evidence="1">The sequence shown here is derived from an EMBL/GenBank/DDBJ whole genome shotgun (WGS) entry which is preliminary data.</text>
</comment>
<sequence length="221" mass="25519">MKEHDDYSELLDKADEYRQSGELVSAADYYSRVGYYGLSRACFHHRGLWIGIDKLRLAAVCYRMSGEDSRCTNRSQQSELMINEVIDNHLPENKTKRDAWTGLAHEYIGDFRMIANRKDANEAYQTAMKLYKRVEQAGAPDPVYAWAGEDGFHFSTNFLLYLIDAVGWKIDSDSFTALRSLSLTYRIEYRHEYIAELLSLLDKSETLEWSDDVLAPPDESE</sequence>